<accession>A0A937RK36</accession>
<comment type="caution">
    <text evidence="2">The sequence shown here is derived from an EMBL/GenBank/DDBJ whole genome shotgun (WGS) entry which is preliminary data.</text>
</comment>
<keyword evidence="1" id="KW-0812">Transmembrane</keyword>
<gene>
    <name evidence="2" type="ORF">I7412_32100</name>
</gene>
<sequence length="106" mass="10916">MNPLVAVVPDATISFALNIVIFVLAVGAWLLDQVAVAFGAGWLVAPPFDVDASRRALTTSAPGAAVETLALAVFWYAAGAASRRLGPAGWATATRLSCRRCRGAGC</sequence>
<protein>
    <submittedName>
        <fullName evidence="2">Uncharacterized protein</fullName>
    </submittedName>
</protein>
<evidence type="ECO:0000256" key="1">
    <source>
        <dbReference type="SAM" id="Phobius"/>
    </source>
</evidence>
<dbReference type="RefSeq" id="WP_203004306.1">
    <property type="nucleotide sequence ID" value="NZ_JADWYU010000125.1"/>
</dbReference>
<dbReference type="EMBL" id="JAEACQ010000282">
    <property type="protein sequence ID" value="MBL7631722.1"/>
    <property type="molecule type" value="Genomic_DNA"/>
</dbReference>
<name>A0A937RK36_9ACTN</name>
<proteinExistence type="predicted"/>
<evidence type="ECO:0000313" key="2">
    <source>
        <dbReference type="EMBL" id="MBL7631722.1"/>
    </source>
</evidence>
<dbReference type="Proteomes" id="UP000604475">
    <property type="component" value="Unassembled WGS sequence"/>
</dbReference>
<reference evidence="2" key="1">
    <citation type="submission" date="2020-12" db="EMBL/GenBank/DDBJ databases">
        <title>Genomic characterization of non-nitrogen-fixing Frankia strains.</title>
        <authorList>
            <person name="Carlos-Shanley C."/>
            <person name="Guerra T."/>
            <person name="Hahn D."/>
        </authorList>
    </citation>
    <scope>NUCLEOTIDE SEQUENCE</scope>
    <source>
        <strain evidence="2">CN6</strain>
    </source>
</reference>
<feature type="transmembrane region" description="Helical" evidence="1">
    <location>
        <begin position="12"/>
        <end position="31"/>
    </location>
</feature>
<evidence type="ECO:0000313" key="3">
    <source>
        <dbReference type="Proteomes" id="UP000604475"/>
    </source>
</evidence>
<keyword evidence="3" id="KW-1185">Reference proteome</keyword>
<keyword evidence="1" id="KW-1133">Transmembrane helix</keyword>
<keyword evidence="1" id="KW-0472">Membrane</keyword>
<organism evidence="2 3">
    <name type="scientific">Frankia nepalensis</name>
    <dbReference type="NCBI Taxonomy" id="1836974"/>
    <lineage>
        <taxon>Bacteria</taxon>
        <taxon>Bacillati</taxon>
        <taxon>Actinomycetota</taxon>
        <taxon>Actinomycetes</taxon>
        <taxon>Frankiales</taxon>
        <taxon>Frankiaceae</taxon>
        <taxon>Frankia</taxon>
    </lineage>
</organism>
<dbReference type="AlphaFoldDB" id="A0A937RK36"/>